<evidence type="ECO:0000313" key="9">
    <source>
        <dbReference type="EMBL" id="ABJ86346.1"/>
    </source>
</evidence>
<organism evidence="14">
    <name type="scientific">Solibacter usitatus (strain Ellin6076)</name>
    <dbReference type="NCBI Taxonomy" id="234267"/>
    <lineage>
        <taxon>Bacteria</taxon>
        <taxon>Pseudomonadati</taxon>
        <taxon>Acidobacteriota</taxon>
        <taxon>Terriglobia</taxon>
        <taxon>Bryobacterales</taxon>
        <taxon>Solibacteraceae</taxon>
        <taxon>Candidatus Solibacter</taxon>
    </lineage>
</organism>
<dbReference type="EMBL" id="CP000473">
    <property type="protein sequence ID" value="ABJ83651.1"/>
    <property type="molecule type" value="Genomic_DNA"/>
</dbReference>
<dbReference type="KEGG" id="sus:Acid_6475"/>
<reference evidence="14" key="1">
    <citation type="submission" date="2006-10" db="EMBL/GenBank/DDBJ databases">
        <title>Complete sequence of Solibacter usitatus Ellin6076.</title>
        <authorList>
            <consortium name="US DOE Joint Genome Institute"/>
            <person name="Copeland A."/>
            <person name="Lucas S."/>
            <person name="Lapidus A."/>
            <person name="Barry K."/>
            <person name="Detter J.C."/>
            <person name="Glavina del Rio T."/>
            <person name="Hammon N."/>
            <person name="Israni S."/>
            <person name="Dalin E."/>
            <person name="Tice H."/>
            <person name="Pitluck S."/>
            <person name="Thompson L.S."/>
            <person name="Brettin T."/>
            <person name="Bruce D."/>
            <person name="Han C."/>
            <person name="Tapia R."/>
            <person name="Gilna P."/>
            <person name="Schmutz J."/>
            <person name="Larimer F."/>
            <person name="Land M."/>
            <person name="Hauser L."/>
            <person name="Kyrpides N."/>
            <person name="Mikhailova N."/>
            <person name="Janssen P.H."/>
            <person name="Kuske C.R."/>
            <person name="Richardson P."/>
        </authorList>
    </citation>
    <scope>NUCLEOTIDE SEQUENCE</scope>
    <source>
        <strain evidence="14">Ellin6076</strain>
    </source>
</reference>
<feature type="compositionally biased region" description="Basic and acidic residues" evidence="1">
    <location>
        <begin position="137"/>
        <end position="152"/>
    </location>
</feature>
<dbReference type="KEGG" id="sus:Acid_6355"/>
<dbReference type="EMBL" id="CP000473">
    <property type="protein sequence ID" value="ABJ83700.1"/>
    <property type="molecule type" value="Genomic_DNA"/>
</dbReference>
<evidence type="ECO:0000313" key="7">
    <source>
        <dbReference type="EMBL" id="ABJ84997.1"/>
    </source>
</evidence>
<gene>
    <name evidence="2" type="ordered locus">Acid_1318</name>
    <name evidence="3" type="ordered locus">Acid_2662</name>
    <name evidence="4" type="ordered locus">Acid_2711</name>
    <name evidence="5" type="ordered locus">Acid_3942</name>
    <name evidence="6" type="ordered locus">Acid_3956</name>
    <name evidence="7" type="ordered locus">Acid_4032</name>
    <name evidence="8" type="ordered locus">Acid_5319</name>
    <name evidence="9" type="ordered locus">Acid_5397</name>
    <name evidence="10" type="ordered locus">Acid_5785</name>
    <name evidence="11" type="ordered locus">Acid_5829</name>
    <name evidence="12" type="ordered locus">Acid_6355</name>
    <name evidence="13" type="ordered locus">Acid_6475</name>
    <name evidence="14" type="ordered locus">Acid_6687</name>
</gene>
<name>Q01RW2_SOLUE</name>
<evidence type="ECO:0000256" key="1">
    <source>
        <dbReference type="SAM" id="MobiDB-lite"/>
    </source>
</evidence>
<dbReference type="EMBL" id="CP000473">
    <property type="protein sequence ID" value="ABJ84997.1"/>
    <property type="molecule type" value="Genomic_DNA"/>
</dbReference>
<dbReference type="KEGG" id="sus:Acid_5397"/>
<dbReference type="EMBL" id="CP000473">
    <property type="protein sequence ID" value="ABJ87281.1"/>
    <property type="molecule type" value="Genomic_DNA"/>
</dbReference>
<evidence type="ECO:0000313" key="3">
    <source>
        <dbReference type="EMBL" id="ABJ83651.1"/>
    </source>
</evidence>
<dbReference type="KEGG" id="sus:Acid_5785"/>
<evidence type="ECO:0000313" key="10">
    <source>
        <dbReference type="EMBL" id="ABJ86732.1"/>
    </source>
</evidence>
<dbReference type="EMBL" id="CP000473">
    <property type="protein sequence ID" value="ABJ84923.1"/>
    <property type="molecule type" value="Genomic_DNA"/>
</dbReference>
<evidence type="ECO:0000313" key="4">
    <source>
        <dbReference type="EMBL" id="ABJ83700.1"/>
    </source>
</evidence>
<dbReference type="KEGG" id="sus:Acid_3956"/>
<accession>Q01RW2</accession>
<protein>
    <submittedName>
        <fullName evidence="14">Uncharacterized protein</fullName>
    </submittedName>
</protein>
<evidence type="ECO:0000313" key="14">
    <source>
        <dbReference type="EMBL" id="ABJ87608.1"/>
    </source>
</evidence>
<feature type="compositionally biased region" description="Polar residues" evidence="1">
    <location>
        <begin position="11"/>
        <end position="26"/>
    </location>
</feature>
<dbReference type="KEGG" id="sus:Acid_1318"/>
<dbReference type="KEGG" id="sus:Acid_2662"/>
<dbReference type="AlphaFoldDB" id="Q01RW2"/>
<dbReference type="InParanoid" id="Q01RW2"/>
<sequence>MRKRRVGVTARSRQNDGNQATGTLQFGTEMAAPLELRTPAGTCGGSCNESADGSMATQARGSQRAEGPFKESRKTGRAMDAGESSAREARMRRCLKLRQGASPLRPPAPFPSGTRFQNGGNRSRVRKPRNPGAPLTDPHRSEERAEMRERGPSAKGRSMANRQRGTARYARMRRCLILCQGASPLKPPQPL</sequence>
<dbReference type="EMBL" id="CP000473">
    <property type="protein sequence ID" value="ABJ86774.1"/>
    <property type="molecule type" value="Genomic_DNA"/>
</dbReference>
<evidence type="ECO:0000313" key="12">
    <source>
        <dbReference type="EMBL" id="ABJ87281.1"/>
    </source>
</evidence>
<evidence type="ECO:0000313" key="11">
    <source>
        <dbReference type="EMBL" id="ABJ86774.1"/>
    </source>
</evidence>
<evidence type="ECO:0000313" key="2">
    <source>
        <dbReference type="EMBL" id="ABJ82311.1"/>
    </source>
</evidence>
<dbReference type="KEGG" id="sus:Acid_4032"/>
<evidence type="ECO:0000313" key="5">
    <source>
        <dbReference type="EMBL" id="ABJ84909.1"/>
    </source>
</evidence>
<dbReference type="HOGENOM" id="CLU_1420610_0_0_0"/>
<feature type="compositionally biased region" description="Polar residues" evidence="1">
    <location>
        <begin position="45"/>
        <end position="61"/>
    </location>
</feature>
<proteinExistence type="predicted"/>
<dbReference type="KEGG" id="sus:Acid_2711"/>
<dbReference type="EMBL" id="CP000473">
    <property type="protein sequence ID" value="ABJ86346.1"/>
    <property type="molecule type" value="Genomic_DNA"/>
</dbReference>
<dbReference type="EMBL" id="CP000473">
    <property type="protein sequence ID" value="ABJ86269.1"/>
    <property type="molecule type" value="Genomic_DNA"/>
</dbReference>
<evidence type="ECO:0000313" key="8">
    <source>
        <dbReference type="EMBL" id="ABJ86269.1"/>
    </source>
</evidence>
<evidence type="ECO:0000313" key="13">
    <source>
        <dbReference type="EMBL" id="ABJ87399.1"/>
    </source>
</evidence>
<dbReference type="KEGG" id="sus:Acid_5829"/>
<dbReference type="EMBL" id="CP000473">
    <property type="protein sequence ID" value="ABJ82311.1"/>
    <property type="molecule type" value="Genomic_DNA"/>
</dbReference>
<dbReference type="KEGG" id="sus:Acid_5319"/>
<dbReference type="KEGG" id="sus:Acid_6687"/>
<dbReference type="EMBL" id="CP000473">
    <property type="protein sequence ID" value="ABJ87399.1"/>
    <property type="molecule type" value="Genomic_DNA"/>
</dbReference>
<dbReference type="EMBL" id="CP000473">
    <property type="protein sequence ID" value="ABJ87608.1"/>
    <property type="molecule type" value="Genomic_DNA"/>
</dbReference>
<dbReference type="KEGG" id="sus:Acid_3942"/>
<dbReference type="EMBL" id="CP000473">
    <property type="protein sequence ID" value="ABJ86732.1"/>
    <property type="molecule type" value="Genomic_DNA"/>
</dbReference>
<evidence type="ECO:0000313" key="6">
    <source>
        <dbReference type="EMBL" id="ABJ84923.1"/>
    </source>
</evidence>
<dbReference type="EMBL" id="CP000473">
    <property type="protein sequence ID" value="ABJ84909.1"/>
    <property type="molecule type" value="Genomic_DNA"/>
</dbReference>
<feature type="region of interest" description="Disordered" evidence="1">
    <location>
        <begin position="1"/>
        <end position="167"/>
    </location>
</feature>